<gene>
    <name evidence="7" type="ORF">SAMN05192565_11956</name>
</gene>
<dbReference type="Gene3D" id="1.10.287.950">
    <property type="entry name" value="Methyl-accepting chemotaxis protein"/>
    <property type="match status" value="1"/>
</dbReference>
<accession>A0A1I2W896</accession>
<protein>
    <submittedName>
        <fullName evidence="7">Methyl-accepting chemotaxis protein</fullName>
    </submittedName>
</protein>
<comment type="similarity">
    <text evidence="2">Belongs to the methyl-accepting chemotaxis (MCP) protein family.</text>
</comment>
<evidence type="ECO:0000256" key="4">
    <source>
        <dbReference type="SAM" id="Phobius"/>
    </source>
</evidence>
<keyword evidence="1 3" id="KW-0807">Transducer</keyword>
<dbReference type="GO" id="GO:0004888">
    <property type="term" value="F:transmembrane signaling receptor activity"/>
    <property type="evidence" value="ECO:0007669"/>
    <property type="project" value="InterPro"/>
</dbReference>
<dbReference type="CDD" id="cd06225">
    <property type="entry name" value="HAMP"/>
    <property type="match status" value="1"/>
</dbReference>
<dbReference type="GO" id="GO:0016020">
    <property type="term" value="C:membrane"/>
    <property type="evidence" value="ECO:0007669"/>
    <property type="project" value="InterPro"/>
</dbReference>
<dbReference type="Pfam" id="PF00672">
    <property type="entry name" value="HAMP"/>
    <property type="match status" value="1"/>
</dbReference>
<sequence length="596" mass="63018">MSLSRKFVGLVMAMLVSSLLLAGSILLYGRSVAQVSAAHETRQKSILLADEIRQSSDDLTRLGRTYVVTGKATYKQQYQRILDIRAGHAPRPEEYHRIYWDFVAAGVAKPRPDGETVSMLDLMKRLGFSQKEYDMLAESVRNSDGLVQLEVEAMNLVEGKDKAGRPLTQPDAVRDRNRAIDLVHSDTYHAFKAQIMKPLDAFYGLMQARTDAAVATDEARANVYFAVVVAMLTATVASFLALGWFAYEALVRGYGSVGEAMDRIARGDYASTVPGQERRDEVGDLARGLEAFKSNLARDVSERHAEETRLHEAARRGQTEVLAKSFEATFSGIVRTVATSVGELQDTARTMSRMAGDTADRSGAVIRAAEEASTNVAAVAAAAEELSASVSEVGRQVDNAAALTRASAAEAGRTAELVRDLSQAAARVGDVVAMINGIAGQTNLLALNATIEAARAGEAGRGFAVVAAEVKELANQTAKATEEIASQIGGIQAATGEAVTAIGAIAGRIGDLSGISNAIAAAVEEQGAATREIVRNIHQTAAGTGEVTSHIGGVADAAQKAGGEAGRVLSVATSVSHDAEHLDAEVHRFLAQLRAA</sequence>
<dbReference type="SUPFAM" id="SSF58104">
    <property type="entry name" value="Methyl-accepting chemotaxis protein (MCP) signaling domain"/>
    <property type="match status" value="1"/>
</dbReference>
<dbReference type="GO" id="GO:0007165">
    <property type="term" value="P:signal transduction"/>
    <property type="evidence" value="ECO:0007669"/>
    <property type="project" value="UniProtKB-KW"/>
</dbReference>
<dbReference type="SMART" id="SM00283">
    <property type="entry name" value="MA"/>
    <property type="match status" value="1"/>
</dbReference>
<dbReference type="PROSITE" id="PS50111">
    <property type="entry name" value="CHEMOTAXIS_TRANSDUC_2"/>
    <property type="match status" value="1"/>
</dbReference>
<evidence type="ECO:0000256" key="1">
    <source>
        <dbReference type="ARBA" id="ARBA00023224"/>
    </source>
</evidence>
<evidence type="ECO:0000256" key="2">
    <source>
        <dbReference type="ARBA" id="ARBA00029447"/>
    </source>
</evidence>
<organism evidence="7 8">
    <name type="scientific">Methylobacterium gossipiicola</name>
    <dbReference type="NCBI Taxonomy" id="582675"/>
    <lineage>
        <taxon>Bacteria</taxon>
        <taxon>Pseudomonadati</taxon>
        <taxon>Pseudomonadota</taxon>
        <taxon>Alphaproteobacteria</taxon>
        <taxon>Hyphomicrobiales</taxon>
        <taxon>Methylobacteriaceae</taxon>
        <taxon>Methylobacterium</taxon>
    </lineage>
</organism>
<dbReference type="PRINTS" id="PR00260">
    <property type="entry name" value="CHEMTRNSDUCR"/>
</dbReference>
<dbReference type="InterPro" id="IPR004090">
    <property type="entry name" value="Chemotax_Me-accpt_rcpt"/>
</dbReference>
<keyword evidence="4" id="KW-1133">Transmembrane helix</keyword>
<evidence type="ECO:0000259" key="5">
    <source>
        <dbReference type="PROSITE" id="PS50111"/>
    </source>
</evidence>
<dbReference type="Gene3D" id="6.10.340.10">
    <property type="match status" value="1"/>
</dbReference>
<proteinExistence type="inferred from homology"/>
<name>A0A1I2W896_9HYPH</name>
<evidence type="ECO:0000313" key="7">
    <source>
        <dbReference type="EMBL" id="SFG95741.1"/>
    </source>
</evidence>
<evidence type="ECO:0000313" key="8">
    <source>
        <dbReference type="Proteomes" id="UP000199229"/>
    </source>
</evidence>
<dbReference type="InterPro" id="IPR003660">
    <property type="entry name" value="HAMP_dom"/>
</dbReference>
<dbReference type="Pfam" id="PF00015">
    <property type="entry name" value="MCPsignal"/>
    <property type="match status" value="1"/>
</dbReference>
<reference evidence="8" key="1">
    <citation type="submission" date="2016-10" db="EMBL/GenBank/DDBJ databases">
        <authorList>
            <person name="Varghese N."/>
            <person name="Submissions S."/>
        </authorList>
    </citation>
    <scope>NUCLEOTIDE SEQUENCE [LARGE SCALE GENOMIC DNA]</scope>
    <source>
        <strain evidence="8">Gh-105</strain>
    </source>
</reference>
<dbReference type="GO" id="GO:0006935">
    <property type="term" value="P:chemotaxis"/>
    <property type="evidence" value="ECO:0007669"/>
    <property type="project" value="InterPro"/>
</dbReference>
<feature type="domain" description="Methyl-accepting transducer" evidence="5">
    <location>
        <begin position="340"/>
        <end position="576"/>
    </location>
</feature>
<dbReference type="EMBL" id="FOPM01000019">
    <property type="protein sequence ID" value="SFG95741.1"/>
    <property type="molecule type" value="Genomic_DNA"/>
</dbReference>
<dbReference type="SMART" id="SM00304">
    <property type="entry name" value="HAMP"/>
    <property type="match status" value="1"/>
</dbReference>
<dbReference type="PROSITE" id="PS50885">
    <property type="entry name" value="HAMP"/>
    <property type="match status" value="1"/>
</dbReference>
<keyword evidence="4" id="KW-0472">Membrane</keyword>
<keyword evidence="4" id="KW-0812">Transmembrane</keyword>
<dbReference type="AlphaFoldDB" id="A0A1I2W896"/>
<dbReference type="PANTHER" id="PTHR32089:SF112">
    <property type="entry name" value="LYSOZYME-LIKE PROTEIN-RELATED"/>
    <property type="match status" value="1"/>
</dbReference>
<dbReference type="InterPro" id="IPR004089">
    <property type="entry name" value="MCPsignal_dom"/>
</dbReference>
<keyword evidence="8" id="KW-1185">Reference proteome</keyword>
<evidence type="ECO:0000259" key="6">
    <source>
        <dbReference type="PROSITE" id="PS50885"/>
    </source>
</evidence>
<feature type="transmembrane region" description="Helical" evidence="4">
    <location>
        <begin position="223"/>
        <end position="247"/>
    </location>
</feature>
<feature type="domain" description="HAMP" evidence="6">
    <location>
        <begin position="248"/>
        <end position="301"/>
    </location>
</feature>
<dbReference type="STRING" id="582675.SAMN05192565_11956"/>
<dbReference type="PANTHER" id="PTHR32089">
    <property type="entry name" value="METHYL-ACCEPTING CHEMOTAXIS PROTEIN MCPB"/>
    <property type="match status" value="1"/>
</dbReference>
<dbReference type="Proteomes" id="UP000199229">
    <property type="component" value="Unassembled WGS sequence"/>
</dbReference>
<evidence type="ECO:0000256" key="3">
    <source>
        <dbReference type="PROSITE-ProRule" id="PRU00284"/>
    </source>
</evidence>